<sequence>MSSVYCSGTAILSGYSKEISQVDFVMEEWVPIIENINDWEFFNL</sequence>
<dbReference type="PATRIC" id="fig|134605.3.peg.992"/>
<evidence type="ECO:0000313" key="1">
    <source>
        <dbReference type="EMBL" id="KXA14437.1"/>
    </source>
</evidence>
<comment type="caution">
    <text evidence="1">The sequence shown here is derived from an EMBL/GenBank/DDBJ whole genome shotgun (WGS) entry which is preliminary data.</text>
</comment>
<keyword evidence="2" id="KW-1185">Reference proteome</keyword>
<gene>
    <name evidence="1" type="ORF">HMPREF3206_00998</name>
</gene>
<name>A0A133NDU7_9FUSO</name>
<reference evidence="2" key="1">
    <citation type="submission" date="2016-01" db="EMBL/GenBank/DDBJ databases">
        <authorList>
            <person name="Mitreva M."/>
            <person name="Pepin K.H."/>
            <person name="Mihindukulasuriya K.A."/>
            <person name="Fulton R."/>
            <person name="Fronick C."/>
            <person name="O'Laughlin M."/>
            <person name="Miner T."/>
            <person name="Herter B."/>
            <person name="Rosa B.A."/>
            <person name="Cordes M."/>
            <person name="Tomlinson C."/>
            <person name="Wollam A."/>
            <person name="Palsikar V.B."/>
            <person name="Mardis E.R."/>
            <person name="Wilson R.K."/>
        </authorList>
    </citation>
    <scope>NUCLEOTIDE SEQUENCE [LARGE SCALE GENOMIC DNA]</scope>
    <source>
        <strain evidence="2">CMW8396</strain>
    </source>
</reference>
<organism evidence="1 2">
    <name type="scientific">Fusobacterium equinum</name>
    <dbReference type="NCBI Taxonomy" id="134605"/>
    <lineage>
        <taxon>Bacteria</taxon>
        <taxon>Fusobacteriati</taxon>
        <taxon>Fusobacteriota</taxon>
        <taxon>Fusobacteriia</taxon>
        <taxon>Fusobacteriales</taxon>
        <taxon>Fusobacteriaceae</taxon>
        <taxon>Fusobacterium</taxon>
    </lineage>
</organism>
<dbReference type="RefSeq" id="WP_261787151.1">
    <property type="nucleotide sequence ID" value="NZ_KQ956539.1"/>
</dbReference>
<proteinExistence type="predicted"/>
<dbReference type="EMBL" id="LRPX01000046">
    <property type="protein sequence ID" value="KXA14437.1"/>
    <property type="molecule type" value="Genomic_DNA"/>
</dbReference>
<evidence type="ECO:0000313" key="2">
    <source>
        <dbReference type="Proteomes" id="UP000070617"/>
    </source>
</evidence>
<protein>
    <submittedName>
        <fullName evidence="1">Uncharacterized protein</fullName>
    </submittedName>
</protein>
<dbReference type="AlphaFoldDB" id="A0A133NDU7"/>
<dbReference type="Proteomes" id="UP000070617">
    <property type="component" value="Unassembled WGS sequence"/>
</dbReference>
<accession>A0A133NDU7</accession>